<feature type="region of interest" description="Disordered" evidence="6">
    <location>
        <begin position="1"/>
        <end position="47"/>
    </location>
</feature>
<dbReference type="PANTHER" id="PTHR23501">
    <property type="entry name" value="MAJOR FACILITATOR SUPERFAMILY"/>
    <property type="match status" value="1"/>
</dbReference>
<reference evidence="9" key="1">
    <citation type="journal article" date="2023" name="Mol. Phylogenet. Evol.">
        <title>Genome-scale phylogeny and comparative genomics of the fungal order Sordariales.</title>
        <authorList>
            <person name="Hensen N."/>
            <person name="Bonometti L."/>
            <person name="Westerberg I."/>
            <person name="Brannstrom I.O."/>
            <person name="Guillou S."/>
            <person name="Cros-Aarteil S."/>
            <person name="Calhoun S."/>
            <person name="Haridas S."/>
            <person name="Kuo A."/>
            <person name="Mondo S."/>
            <person name="Pangilinan J."/>
            <person name="Riley R."/>
            <person name="LaButti K."/>
            <person name="Andreopoulos B."/>
            <person name="Lipzen A."/>
            <person name="Chen C."/>
            <person name="Yan M."/>
            <person name="Daum C."/>
            <person name="Ng V."/>
            <person name="Clum A."/>
            <person name="Steindorff A."/>
            <person name="Ohm R.A."/>
            <person name="Martin F."/>
            <person name="Silar P."/>
            <person name="Natvig D.O."/>
            <person name="Lalanne C."/>
            <person name="Gautier V."/>
            <person name="Ament-Velasquez S.L."/>
            <person name="Kruys A."/>
            <person name="Hutchinson M.I."/>
            <person name="Powell A.J."/>
            <person name="Barry K."/>
            <person name="Miller A.N."/>
            <person name="Grigoriev I.V."/>
            <person name="Debuchy R."/>
            <person name="Gladieux P."/>
            <person name="Hiltunen Thoren M."/>
            <person name="Johannesson H."/>
        </authorList>
    </citation>
    <scope>NUCLEOTIDE SEQUENCE</scope>
    <source>
        <strain evidence="9">SMH4131-1</strain>
    </source>
</reference>
<feature type="transmembrane region" description="Helical" evidence="7">
    <location>
        <begin position="472"/>
        <end position="491"/>
    </location>
</feature>
<dbReference type="InterPro" id="IPR020846">
    <property type="entry name" value="MFS_dom"/>
</dbReference>
<dbReference type="InterPro" id="IPR011701">
    <property type="entry name" value="MFS"/>
</dbReference>
<feature type="transmembrane region" description="Helical" evidence="7">
    <location>
        <begin position="207"/>
        <end position="227"/>
    </location>
</feature>
<evidence type="ECO:0000256" key="5">
    <source>
        <dbReference type="ARBA" id="ARBA00023136"/>
    </source>
</evidence>
<sequence>MDPNPNSHLPNPHPHEQPDDAAVRAPHDAGSTTANSTDAEVSANEKSAVDAPDLAAAAAGGGGTIGKEEDIDYPRGLKLALIMGSSYLSMFLVALDRLIVTTAIPQITDDFNSVTNVGWYGSAYLLTNCAFQLFFGKLYVLYDIKIVFLSSILMFEIGSAVCGAAPTSVALIIGRALAGVGSAGIFSGSITVTVYSVPLHRRPFYQGLFGAVFGLANVIAPLLGGAFTDSAATWRWCFYINLPIGVLSIGLIALLLKIPERATTKIPTKQKLKQLDTPGLFTLLTGIICLLLALEWGGTEYSWQNARIIALLVLAILLIIAFVVIQIIWPKTATVPPRIFVQRSIMAAFFAMFTSGAAMMTTFYYLPIWFQAVEGVSAVQSGIRLLPLVIGQVVGSLAGGIGIQKLGYYTPFMLFSVLLMAVGNGLLTTLQVDTSEGQWIGYQIPFGIGLGTTLQAPLLAAQTVLSLEDVPIGTALMFFSQLLGGTIFVSVGQNLFNNNFVSQLTGVPGIDVSNILKQGATKITDIAEPAKTIVVAAYNHALQKVFITGLVMTCLAFLGAAAMEWKSVKKAPAKTDAEDQSGSVRVSGENAPTVGAGGSEGAAAEKS</sequence>
<evidence type="ECO:0000256" key="6">
    <source>
        <dbReference type="SAM" id="MobiDB-lite"/>
    </source>
</evidence>
<feature type="transmembrane region" description="Helical" evidence="7">
    <location>
        <begin position="233"/>
        <end position="256"/>
    </location>
</feature>
<dbReference type="Proteomes" id="UP001286456">
    <property type="component" value="Unassembled WGS sequence"/>
</dbReference>
<feature type="compositionally biased region" description="Polar residues" evidence="6">
    <location>
        <begin position="30"/>
        <end position="39"/>
    </location>
</feature>
<dbReference type="InterPro" id="IPR036259">
    <property type="entry name" value="MFS_trans_sf"/>
</dbReference>
<dbReference type="SUPFAM" id="SSF103473">
    <property type="entry name" value="MFS general substrate transporter"/>
    <property type="match status" value="2"/>
</dbReference>
<feature type="region of interest" description="Disordered" evidence="6">
    <location>
        <begin position="571"/>
        <end position="607"/>
    </location>
</feature>
<evidence type="ECO:0000259" key="8">
    <source>
        <dbReference type="PROSITE" id="PS50850"/>
    </source>
</evidence>
<evidence type="ECO:0000256" key="2">
    <source>
        <dbReference type="ARBA" id="ARBA00022448"/>
    </source>
</evidence>
<dbReference type="AlphaFoldDB" id="A0AAE0IX81"/>
<keyword evidence="10" id="KW-1185">Reference proteome</keyword>
<accession>A0AAE0IX81</accession>
<evidence type="ECO:0000313" key="10">
    <source>
        <dbReference type="Proteomes" id="UP001286456"/>
    </source>
</evidence>
<feature type="transmembrane region" description="Helical" evidence="7">
    <location>
        <begin position="349"/>
        <end position="370"/>
    </location>
</feature>
<feature type="transmembrane region" description="Helical" evidence="7">
    <location>
        <begin position="308"/>
        <end position="329"/>
    </location>
</feature>
<dbReference type="CDD" id="cd17502">
    <property type="entry name" value="MFS_Azr1_MDR_like"/>
    <property type="match status" value="1"/>
</dbReference>
<comment type="caution">
    <text evidence="9">The sequence shown here is derived from an EMBL/GenBank/DDBJ whole genome shotgun (WGS) entry which is preliminary data.</text>
</comment>
<feature type="transmembrane region" description="Helical" evidence="7">
    <location>
        <begin position="382"/>
        <end position="401"/>
    </location>
</feature>
<feature type="transmembrane region" description="Helical" evidence="7">
    <location>
        <begin position="408"/>
        <end position="427"/>
    </location>
</feature>
<proteinExistence type="predicted"/>
<dbReference type="FunFam" id="1.20.1250.20:FF:000196">
    <property type="entry name" value="MFS toxin efflux pump (AflT)"/>
    <property type="match status" value="1"/>
</dbReference>
<feature type="transmembrane region" description="Helical" evidence="7">
    <location>
        <begin position="545"/>
        <end position="565"/>
    </location>
</feature>
<dbReference type="GO" id="GO:0005886">
    <property type="term" value="C:plasma membrane"/>
    <property type="evidence" value="ECO:0007669"/>
    <property type="project" value="TreeGrafter"/>
</dbReference>
<dbReference type="GO" id="GO:0022857">
    <property type="term" value="F:transmembrane transporter activity"/>
    <property type="evidence" value="ECO:0007669"/>
    <property type="project" value="InterPro"/>
</dbReference>
<reference evidence="9" key="2">
    <citation type="submission" date="2023-06" db="EMBL/GenBank/DDBJ databases">
        <authorList>
            <consortium name="Lawrence Berkeley National Laboratory"/>
            <person name="Haridas S."/>
            <person name="Hensen N."/>
            <person name="Bonometti L."/>
            <person name="Westerberg I."/>
            <person name="Brannstrom I.O."/>
            <person name="Guillou S."/>
            <person name="Cros-Aarteil S."/>
            <person name="Calhoun S."/>
            <person name="Kuo A."/>
            <person name="Mondo S."/>
            <person name="Pangilinan J."/>
            <person name="Riley R."/>
            <person name="Labutti K."/>
            <person name="Andreopoulos B."/>
            <person name="Lipzen A."/>
            <person name="Chen C."/>
            <person name="Yanf M."/>
            <person name="Daum C."/>
            <person name="Ng V."/>
            <person name="Clum A."/>
            <person name="Steindorff A."/>
            <person name="Ohm R."/>
            <person name="Martin F."/>
            <person name="Silar P."/>
            <person name="Natvig D."/>
            <person name="Lalanne C."/>
            <person name="Gautier V."/>
            <person name="Ament-Velasquez S.L."/>
            <person name="Kruys A."/>
            <person name="Hutchinson M.I."/>
            <person name="Powell A.J."/>
            <person name="Barry K."/>
            <person name="Miller A.N."/>
            <person name="Grigoriev I.V."/>
            <person name="Debuchy R."/>
            <person name="Gladieux P."/>
            <person name="Thoren M.H."/>
            <person name="Johannesson H."/>
        </authorList>
    </citation>
    <scope>NUCLEOTIDE SEQUENCE</scope>
    <source>
        <strain evidence="9">SMH4131-1</strain>
    </source>
</reference>
<protein>
    <submittedName>
        <fullName evidence="9">MFS aflatoxin efflux pump</fullName>
    </submittedName>
</protein>
<evidence type="ECO:0000256" key="4">
    <source>
        <dbReference type="ARBA" id="ARBA00022989"/>
    </source>
</evidence>
<evidence type="ECO:0000313" key="9">
    <source>
        <dbReference type="EMBL" id="KAK3332938.1"/>
    </source>
</evidence>
<feature type="transmembrane region" description="Helical" evidence="7">
    <location>
        <begin position="172"/>
        <end position="195"/>
    </location>
</feature>
<feature type="domain" description="Major facilitator superfamily (MFS) profile" evidence="8">
    <location>
        <begin position="82"/>
        <end position="568"/>
    </location>
</feature>
<dbReference type="Gene3D" id="1.20.1250.20">
    <property type="entry name" value="MFS general substrate transporter like domains"/>
    <property type="match status" value="2"/>
</dbReference>
<feature type="transmembrane region" description="Helical" evidence="7">
    <location>
        <begin position="146"/>
        <end position="166"/>
    </location>
</feature>
<feature type="compositionally biased region" description="Low complexity" evidence="6">
    <location>
        <begin position="1"/>
        <end position="10"/>
    </location>
</feature>
<organism evidence="9 10">
    <name type="scientific">Cercophora scortea</name>
    <dbReference type="NCBI Taxonomy" id="314031"/>
    <lineage>
        <taxon>Eukaryota</taxon>
        <taxon>Fungi</taxon>
        <taxon>Dikarya</taxon>
        <taxon>Ascomycota</taxon>
        <taxon>Pezizomycotina</taxon>
        <taxon>Sordariomycetes</taxon>
        <taxon>Sordariomycetidae</taxon>
        <taxon>Sordariales</taxon>
        <taxon>Lasiosphaeriaceae</taxon>
        <taxon>Cercophora</taxon>
    </lineage>
</organism>
<name>A0AAE0IX81_9PEZI</name>
<dbReference type="EMBL" id="JAUEPO010000002">
    <property type="protein sequence ID" value="KAK3332938.1"/>
    <property type="molecule type" value="Genomic_DNA"/>
</dbReference>
<dbReference type="PANTHER" id="PTHR23501:SF153">
    <property type="entry name" value="AFLATOXIN EFFLUX PUMP, PUTATIVE-RELATED"/>
    <property type="match status" value="1"/>
</dbReference>
<evidence type="ECO:0000256" key="3">
    <source>
        <dbReference type="ARBA" id="ARBA00022692"/>
    </source>
</evidence>
<keyword evidence="2" id="KW-0813">Transport</keyword>
<feature type="transmembrane region" description="Helical" evidence="7">
    <location>
        <begin position="277"/>
        <end position="296"/>
    </location>
</feature>
<evidence type="ECO:0000256" key="7">
    <source>
        <dbReference type="SAM" id="Phobius"/>
    </source>
</evidence>
<keyword evidence="3 7" id="KW-0812">Transmembrane</keyword>
<feature type="transmembrane region" description="Helical" evidence="7">
    <location>
        <begin position="119"/>
        <end position="139"/>
    </location>
</feature>
<gene>
    <name evidence="9" type="ORF">B0T19DRAFT_457985</name>
</gene>
<dbReference type="FunFam" id="1.20.1720.10:FF:000012">
    <property type="entry name" value="MFS toxin efflux pump (AflT)"/>
    <property type="match status" value="1"/>
</dbReference>
<keyword evidence="4 7" id="KW-1133">Transmembrane helix</keyword>
<comment type="subcellular location">
    <subcellularLocation>
        <location evidence="1">Membrane</location>
        <topology evidence="1">Multi-pass membrane protein</topology>
    </subcellularLocation>
</comment>
<keyword evidence="5 7" id="KW-0472">Membrane</keyword>
<feature type="compositionally biased region" description="Basic and acidic residues" evidence="6">
    <location>
        <begin position="13"/>
        <end position="27"/>
    </location>
</feature>
<dbReference type="PROSITE" id="PS50850">
    <property type="entry name" value="MFS"/>
    <property type="match status" value="1"/>
</dbReference>
<evidence type="ECO:0000256" key="1">
    <source>
        <dbReference type="ARBA" id="ARBA00004141"/>
    </source>
</evidence>
<dbReference type="Pfam" id="PF07690">
    <property type="entry name" value="MFS_1"/>
    <property type="match status" value="1"/>
</dbReference>
<feature type="transmembrane region" description="Helical" evidence="7">
    <location>
        <begin position="79"/>
        <end position="99"/>
    </location>
</feature>